<feature type="non-terminal residue" evidence="1">
    <location>
        <position position="1"/>
    </location>
</feature>
<evidence type="ECO:0000313" key="2">
    <source>
        <dbReference type="Proteomes" id="UP000663879"/>
    </source>
</evidence>
<comment type="caution">
    <text evidence="1">The sequence shown here is derived from an EMBL/GenBank/DDBJ whole genome shotgun (WGS) entry which is preliminary data.</text>
</comment>
<accession>A0A814N9J0</accession>
<dbReference type="Proteomes" id="UP000663879">
    <property type="component" value="Unassembled WGS sequence"/>
</dbReference>
<dbReference type="EMBL" id="CAJNOC010006955">
    <property type="protein sequence ID" value="CAF1089160.1"/>
    <property type="molecule type" value="Genomic_DNA"/>
</dbReference>
<keyword evidence="2" id="KW-1185">Reference proteome</keyword>
<gene>
    <name evidence="1" type="ORF">OXX778_LOCUS20580</name>
</gene>
<sequence length="55" mass="6142">KFSSVDHRFAHSVNKCKSCCSSGDPFMLLFTDPTNLRSSAYDSASLWNSSSRSFM</sequence>
<evidence type="ECO:0000313" key="1">
    <source>
        <dbReference type="EMBL" id="CAF1089160.1"/>
    </source>
</evidence>
<protein>
    <submittedName>
        <fullName evidence="1">Uncharacterized protein</fullName>
    </submittedName>
</protein>
<proteinExistence type="predicted"/>
<organism evidence="1 2">
    <name type="scientific">Brachionus calyciflorus</name>
    <dbReference type="NCBI Taxonomy" id="104777"/>
    <lineage>
        <taxon>Eukaryota</taxon>
        <taxon>Metazoa</taxon>
        <taxon>Spiralia</taxon>
        <taxon>Gnathifera</taxon>
        <taxon>Rotifera</taxon>
        <taxon>Eurotatoria</taxon>
        <taxon>Monogononta</taxon>
        <taxon>Pseudotrocha</taxon>
        <taxon>Ploima</taxon>
        <taxon>Brachionidae</taxon>
        <taxon>Brachionus</taxon>
    </lineage>
</organism>
<name>A0A814N9J0_9BILA</name>
<dbReference type="AlphaFoldDB" id="A0A814N9J0"/>
<reference evidence="1" key="1">
    <citation type="submission" date="2021-02" db="EMBL/GenBank/DDBJ databases">
        <authorList>
            <person name="Nowell W R."/>
        </authorList>
    </citation>
    <scope>NUCLEOTIDE SEQUENCE</scope>
    <source>
        <strain evidence="1">Ploen Becks lab</strain>
    </source>
</reference>